<sequence length="279" mass="31749">MMASPNTTRAMIAATVDEFSFMFTDIPPRLCNANDSPSVSHKNGYPPHPHRDFIIQLNEKLEAWNARTYPLSPPTSDEFSLSSSSTACRYSAIDRINPYDLYGSPTAESETPSHILLFQDQDQDRSATSSTSSQTPTSPKFQNIALETPYMDHCTAPPAYTENPYSAANMHNTNPCYIPFEYAKLPHFHPPRFSRRLRELIADRRRPMQLHLLPLHKPRNNEKQGWIIATPDSTLLPTPRNRFLAWWDSFDPRLVVFVSLMTMLFGVFIIALVVSGFLQ</sequence>
<gene>
    <name evidence="2" type="ORF">P167DRAFT_536446</name>
</gene>
<dbReference type="OrthoDB" id="5323222at2759"/>
<keyword evidence="1" id="KW-0472">Membrane</keyword>
<evidence type="ECO:0000313" key="2">
    <source>
        <dbReference type="EMBL" id="RPB11791.1"/>
    </source>
</evidence>
<dbReference type="Proteomes" id="UP000277580">
    <property type="component" value="Unassembled WGS sequence"/>
</dbReference>
<keyword evidence="1" id="KW-0812">Transmembrane</keyword>
<evidence type="ECO:0000256" key="1">
    <source>
        <dbReference type="SAM" id="Phobius"/>
    </source>
</evidence>
<protein>
    <submittedName>
        <fullName evidence="2">Uncharacterized protein</fullName>
    </submittedName>
</protein>
<keyword evidence="1" id="KW-1133">Transmembrane helix</keyword>
<accession>A0A3N4KTW0</accession>
<dbReference type="InParanoid" id="A0A3N4KTW0"/>
<keyword evidence="3" id="KW-1185">Reference proteome</keyword>
<name>A0A3N4KTW0_9PEZI</name>
<evidence type="ECO:0000313" key="3">
    <source>
        <dbReference type="Proteomes" id="UP000277580"/>
    </source>
</evidence>
<reference evidence="2 3" key="1">
    <citation type="journal article" date="2018" name="Nat. Ecol. Evol.">
        <title>Pezizomycetes genomes reveal the molecular basis of ectomycorrhizal truffle lifestyle.</title>
        <authorList>
            <person name="Murat C."/>
            <person name="Payen T."/>
            <person name="Noel B."/>
            <person name="Kuo A."/>
            <person name="Morin E."/>
            <person name="Chen J."/>
            <person name="Kohler A."/>
            <person name="Krizsan K."/>
            <person name="Balestrini R."/>
            <person name="Da Silva C."/>
            <person name="Montanini B."/>
            <person name="Hainaut M."/>
            <person name="Levati E."/>
            <person name="Barry K.W."/>
            <person name="Belfiori B."/>
            <person name="Cichocki N."/>
            <person name="Clum A."/>
            <person name="Dockter R.B."/>
            <person name="Fauchery L."/>
            <person name="Guy J."/>
            <person name="Iotti M."/>
            <person name="Le Tacon F."/>
            <person name="Lindquist E.A."/>
            <person name="Lipzen A."/>
            <person name="Malagnac F."/>
            <person name="Mello A."/>
            <person name="Molinier V."/>
            <person name="Miyauchi S."/>
            <person name="Poulain J."/>
            <person name="Riccioni C."/>
            <person name="Rubini A."/>
            <person name="Sitrit Y."/>
            <person name="Splivallo R."/>
            <person name="Traeger S."/>
            <person name="Wang M."/>
            <person name="Zifcakova L."/>
            <person name="Wipf D."/>
            <person name="Zambonelli A."/>
            <person name="Paolocci F."/>
            <person name="Nowrousian M."/>
            <person name="Ottonello S."/>
            <person name="Baldrian P."/>
            <person name="Spatafora J.W."/>
            <person name="Henrissat B."/>
            <person name="Nagy L.G."/>
            <person name="Aury J.M."/>
            <person name="Wincker P."/>
            <person name="Grigoriev I.V."/>
            <person name="Bonfante P."/>
            <person name="Martin F.M."/>
        </authorList>
    </citation>
    <scope>NUCLEOTIDE SEQUENCE [LARGE SCALE GENOMIC DNA]</scope>
    <source>
        <strain evidence="2 3">CCBAS932</strain>
    </source>
</reference>
<proteinExistence type="predicted"/>
<organism evidence="2 3">
    <name type="scientific">Morchella conica CCBAS932</name>
    <dbReference type="NCBI Taxonomy" id="1392247"/>
    <lineage>
        <taxon>Eukaryota</taxon>
        <taxon>Fungi</taxon>
        <taxon>Dikarya</taxon>
        <taxon>Ascomycota</taxon>
        <taxon>Pezizomycotina</taxon>
        <taxon>Pezizomycetes</taxon>
        <taxon>Pezizales</taxon>
        <taxon>Morchellaceae</taxon>
        <taxon>Morchella</taxon>
    </lineage>
</organism>
<dbReference type="EMBL" id="ML119133">
    <property type="protein sequence ID" value="RPB11791.1"/>
    <property type="molecule type" value="Genomic_DNA"/>
</dbReference>
<feature type="transmembrane region" description="Helical" evidence="1">
    <location>
        <begin position="254"/>
        <end position="278"/>
    </location>
</feature>
<dbReference type="AlphaFoldDB" id="A0A3N4KTW0"/>